<dbReference type="InterPro" id="IPR027417">
    <property type="entry name" value="P-loop_NTPase"/>
</dbReference>
<dbReference type="InterPro" id="IPR015856">
    <property type="entry name" value="ABC_transpr_CbiO/EcfA_su"/>
</dbReference>
<keyword evidence="2" id="KW-0813">Transport</keyword>
<dbReference type="GO" id="GO:0022857">
    <property type="term" value="F:transmembrane transporter activity"/>
    <property type="evidence" value="ECO:0007669"/>
    <property type="project" value="UniProtKB-ARBA"/>
</dbReference>
<accession>A0A917F668</accession>
<evidence type="ECO:0000256" key="3">
    <source>
        <dbReference type="ARBA" id="ARBA00022741"/>
    </source>
</evidence>
<dbReference type="SUPFAM" id="SSF52540">
    <property type="entry name" value="P-loop containing nucleoside triphosphate hydrolases"/>
    <property type="match status" value="1"/>
</dbReference>
<dbReference type="RefSeq" id="WP_188779815.1">
    <property type="nucleotide sequence ID" value="NZ_BMKQ01000001.1"/>
</dbReference>
<dbReference type="PANTHER" id="PTHR42734">
    <property type="entry name" value="METAL TRANSPORT SYSTEM ATP-BINDING PROTEIN TM_0124-RELATED"/>
    <property type="match status" value="1"/>
</dbReference>
<dbReference type="InterPro" id="IPR003439">
    <property type="entry name" value="ABC_transporter-like_ATP-bd"/>
</dbReference>
<dbReference type="Gene3D" id="3.40.50.300">
    <property type="entry name" value="P-loop containing nucleotide triphosphate hydrolases"/>
    <property type="match status" value="1"/>
</dbReference>
<dbReference type="InterPro" id="IPR050153">
    <property type="entry name" value="Metal_Ion_Import_ABC"/>
</dbReference>
<reference evidence="6" key="1">
    <citation type="journal article" date="2014" name="Int. J. Syst. Evol. Microbiol.">
        <title>Complete genome sequence of Corynebacterium casei LMG S-19264T (=DSM 44701T), isolated from a smear-ripened cheese.</title>
        <authorList>
            <consortium name="US DOE Joint Genome Institute (JGI-PGF)"/>
            <person name="Walter F."/>
            <person name="Albersmeier A."/>
            <person name="Kalinowski J."/>
            <person name="Ruckert C."/>
        </authorList>
    </citation>
    <scope>NUCLEOTIDE SEQUENCE</scope>
    <source>
        <strain evidence="6">CGMCC 1.16067</strain>
    </source>
</reference>
<dbReference type="GO" id="GO:0005524">
    <property type="term" value="F:ATP binding"/>
    <property type="evidence" value="ECO:0007669"/>
    <property type="project" value="UniProtKB-KW"/>
</dbReference>
<keyword evidence="7" id="KW-1185">Reference proteome</keyword>
<keyword evidence="3" id="KW-0547">Nucleotide-binding</keyword>
<feature type="domain" description="ABC transporter" evidence="5">
    <location>
        <begin position="10"/>
        <end position="249"/>
    </location>
</feature>
<dbReference type="CDD" id="cd03225">
    <property type="entry name" value="ABC_cobalt_CbiO_domain1"/>
    <property type="match status" value="1"/>
</dbReference>
<dbReference type="GO" id="GO:0016887">
    <property type="term" value="F:ATP hydrolysis activity"/>
    <property type="evidence" value="ECO:0007669"/>
    <property type="project" value="InterPro"/>
</dbReference>
<evidence type="ECO:0000256" key="2">
    <source>
        <dbReference type="ARBA" id="ARBA00022448"/>
    </source>
</evidence>
<dbReference type="PROSITE" id="PS50893">
    <property type="entry name" value="ABC_TRANSPORTER_2"/>
    <property type="match status" value="1"/>
</dbReference>
<evidence type="ECO:0000256" key="4">
    <source>
        <dbReference type="ARBA" id="ARBA00022840"/>
    </source>
</evidence>
<dbReference type="Pfam" id="PF00005">
    <property type="entry name" value="ABC_tran"/>
    <property type="match status" value="1"/>
</dbReference>
<evidence type="ECO:0000313" key="6">
    <source>
        <dbReference type="EMBL" id="GGF47642.1"/>
    </source>
</evidence>
<organism evidence="6 7">
    <name type="scientific">Marmoricola endophyticus</name>
    <dbReference type="NCBI Taxonomy" id="2040280"/>
    <lineage>
        <taxon>Bacteria</taxon>
        <taxon>Bacillati</taxon>
        <taxon>Actinomycetota</taxon>
        <taxon>Actinomycetes</taxon>
        <taxon>Propionibacteriales</taxon>
        <taxon>Nocardioidaceae</taxon>
        <taxon>Marmoricola</taxon>
    </lineage>
</organism>
<proteinExistence type="inferred from homology"/>
<comment type="similarity">
    <text evidence="1">Belongs to the ABC transporter superfamily.</text>
</comment>
<evidence type="ECO:0000259" key="5">
    <source>
        <dbReference type="PROSITE" id="PS50893"/>
    </source>
</evidence>
<sequence>MNQSVGGIALELAGVTVWVPSGERLVEDIDWTVRHGETWALLGPNGAGKTTLLSLADTSRFPSAGRVTILGRTMGRVDIWTLRAELGAVNPSTQMPEDLNAEDVVLTGRTGSVHPMWKKYTADDHHRADELMTVMSCQHLRGRQVNGLSQGERGRLRIARSLMSDPELLLLDEPATGLDLMAREELLSAISVIRTHMPQIAIVLVSHHIEELPASTSHALLLRGGRIVSKGPVAQSLTSSHVSACFGGDITIRRHLGRWSAQLADAWSRKE</sequence>
<evidence type="ECO:0000256" key="1">
    <source>
        <dbReference type="ARBA" id="ARBA00005417"/>
    </source>
</evidence>
<protein>
    <submittedName>
        <fullName evidence="6">ABC transporter ATP-binding protein</fullName>
    </submittedName>
</protein>
<dbReference type="SMART" id="SM00382">
    <property type="entry name" value="AAA"/>
    <property type="match status" value="1"/>
</dbReference>
<gene>
    <name evidence="6" type="ORF">GCM10011519_22110</name>
</gene>
<comment type="caution">
    <text evidence="6">The sequence shown here is derived from an EMBL/GenBank/DDBJ whole genome shotgun (WGS) entry which is preliminary data.</text>
</comment>
<reference evidence="6" key="2">
    <citation type="submission" date="2020-09" db="EMBL/GenBank/DDBJ databases">
        <authorList>
            <person name="Sun Q."/>
            <person name="Zhou Y."/>
        </authorList>
    </citation>
    <scope>NUCLEOTIDE SEQUENCE</scope>
    <source>
        <strain evidence="6">CGMCC 1.16067</strain>
    </source>
</reference>
<evidence type="ECO:0000313" key="7">
    <source>
        <dbReference type="Proteomes" id="UP000649179"/>
    </source>
</evidence>
<name>A0A917F668_9ACTN</name>
<dbReference type="InterPro" id="IPR003593">
    <property type="entry name" value="AAA+_ATPase"/>
</dbReference>
<dbReference type="PANTHER" id="PTHR42734:SF17">
    <property type="entry name" value="METAL TRANSPORT SYSTEM ATP-BINDING PROTEIN TM_0124-RELATED"/>
    <property type="match status" value="1"/>
</dbReference>
<keyword evidence="4 6" id="KW-0067">ATP-binding</keyword>
<dbReference type="GO" id="GO:0016020">
    <property type="term" value="C:membrane"/>
    <property type="evidence" value="ECO:0007669"/>
    <property type="project" value="InterPro"/>
</dbReference>
<dbReference type="AlphaFoldDB" id="A0A917F668"/>
<dbReference type="EMBL" id="BMKQ01000001">
    <property type="protein sequence ID" value="GGF47642.1"/>
    <property type="molecule type" value="Genomic_DNA"/>
</dbReference>
<dbReference type="Proteomes" id="UP000649179">
    <property type="component" value="Unassembled WGS sequence"/>
</dbReference>